<gene>
    <name evidence="2" type="ORF">PGQ11_010119</name>
</gene>
<proteinExistence type="predicted"/>
<dbReference type="Pfam" id="PF13532">
    <property type="entry name" value="2OG-FeII_Oxy_2"/>
    <property type="match status" value="1"/>
</dbReference>
<reference evidence="2 3" key="1">
    <citation type="journal article" date="2024" name="IMA Fungus">
        <title>Apiospora arundinis, a panoply of carbohydrate-active enzymes and secondary metabolites.</title>
        <authorList>
            <person name="Sorensen T."/>
            <person name="Petersen C."/>
            <person name="Muurmann A.T."/>
            <person name="Christiansen J.V."/>
            <person name="Brundto M.L."/>
            <person name="Overgaard C.K."/>
            <person name="Boysen A.T."/>
            <person name="Wollenberg R.D."/>
            <person name="Larsen T.O."/>
            <person name="Sorensen J.L."/>
            <person name="Nielsen K.L."/>
            <person name="Sondergaard T.E."/>
        </authorList>
    </citation>
    <scope>NUCLEOTIDE SEQUENCE [LARGE SCALE GENOMIC DNA]</scope>
    <source>
        <strain evidence="2 3">AAU 773</strain>
    </source>
</reference>
<sequence length="623" mass="68787">MSSTAVSGFASSISEVLEGTEWWISNEGGVMSKDGWITGIRTDGQGHGEYLDGKTVITRLASGNFNKPDTFNRRAAMAKKTSLARRPVGVVVGNKHPGLQTLGVDMKDEKWAILEFFLITDLWIKVEMKEQNGNKEAIKHIMVKLERFDIPSTPTGDGASASDQPIRLPTAGESCNDCEGLLVLRYKDCPAICGSPECDTTKESSDSNTVPTGDYDEKYVSTPAEVGHIPSKSIALLPKEPQPMSKEQVIDCFSNSTKGTDRINWEGWFCRICLRFNLRIYWNRLECRNCAAHYPYGMPNFRLDELASPQWRNITTETALPGLVCKSHIVHTVDESHPRFVLHTFRLDDENMVVLGVPKETAIAGPDGFESLFGNLWSGVQDGSIPLRRCPAGSYKDSGQMTRFFATNYGEAYNAKMKTEDTSFAAAPEVIRTIKEILATTVTEVLSNVPQFNEMLCIGNYPNMAMNWHQDGENGVGPVVASLSFGGEATMEFAMDPKHLVGRGGKGSGWKYDPILPGCVKEDEKRVLAAKRDAGNITQKEYEQQFRDLVGTIKAPSEKRSILKFPLPGTGALMIQVGATLNQRFYHRVEHKGIARLVTTCRSIVPPDDGDERPAKRAKTSGN</sequence>
<dbReference type="InterPro" id="IPR037151">
    <property type="entry name" value="AlkB-like_sf"/>
</dbReference>
<name>A0ABR2I9P3_9PEZI</name>
<dbReference type="Proteomes" id="UP001390339">
    <property type="component" value="Unassembled WGS sequence"/>
</dbReference>
<dbReference type="SUPFAM" id="SSF51197">
    <property type="entry name" value="Clavaminate synthase-like"/>
    <property type="match status" value="1"/>
</dbReference>
<feature type="domain" description="Alpha-ketoglutarate-dependent dioxygenase AlkB-like" evidence="1">
    <location>
        <begin position="407"/>
        <end position="591"/>
    </location>
</feature>
<evidence type="ECO:0000313" key="3">
    <source>
        <dbReference type="Proteomes" id="UP001390339"/>
    </source>
</evidence>
<dbReference type="EMBL" id="JAPCWZ010000006">
    <property type="protein sequence ID" value="KAK8859385.1"/>
    <property type="molecule type" value="Genomic_DNA"/>
</dbReference>
<accession>A0ABR2I9P3</accession>
<dbReference type="InterPro" id="IPR027450">
    <property type="entry name" value="AlkB-like"/>
</dbReference>
<dbReference type="Gene3D" id="2.60.120.590">
    <property type="entry name" value="Alpha-ketoglutarate-dependent dioxygenase AlkB-like"/>
    <property type="match status" value="1"/>
</dbReference>
<keyword evidence="3" id="KW-1185">Reference proteome</keyword>
<organism evidence="2 3">
    <name type="scientific">Apiospora arundinis</name>
    <dbReference type="NCBI Taxonomy" id="335852"/>
    <lineage>
        <taxon>Eukaryota</taxon>
        <taxon>Fungi</taxon>
        <taxon>Dikarya</taxon>
        <taxon>Ascomycota</taxon>
        <taxon>Pezizomycotina</taxon>
        <taxon>Sordariomycetes</taxon>
        <taxon>Xylariomycetidae</taxon>
        <taxon>Amphisphaeriales</taxon>
        <taxon>Apiosporaceae</taxon>
        <taxon>Apiospora</taxon>
    </lineage>
</organism>
<protein>
    <recommendedName>
        <fullName evidence="1">Alpha-ketoglutarate-dependent dioxygenase AlkB-like domain-containing protein</fullName>
    </recommendedName>
</protein>
<comment type="caution">
    <text evidence="2">The sequence shown here is derived from an EMBL/GenBank/DDBJ whole genome shotgun (WGS) entry which is preliminary data.</text>
</comment>
<evidence type="ECO:0000259" key="1">
    <source>
        <dbReference type="Pfam" id="PF13532"/>
    </source>
</evidence>
<evidence type="ECO:0000313" key="2">
    <source>
        <dbReference type="EMBL" id="KAK8859385.1"/>
    </source>
</evidence>